<name>A0A540M671_MALBA</name>
<dbReference type="Gene3D" id="3.80.10.10">
    <property type="entry name" value="Ribonuclease Inhibitor"/>
    <property type="match status" value="4"/>
</dbReference>
<evidence type="ECO:0000256" key="3">
    <source>
        <dbReference type="ARBA" id="ARBA00022741"/>
    </source>
</evidence>
<reference evidence="10 11" key="1">
    <citation type="journal article" date="2019" name="G3 (Bethesda)">
        <title>Sequencing of a Wild Apple (Malus baccata) Genome Unravels the Differences Between Cultivated and Wild Apple Species Regarding Disease Resistance and Cold Tolerance.</title>
        <authorList>
            <person name="Chen X."/>
        </authorList>
    </citation>
    <scope>NUCLEOTIDE SEQUENCE [LARGE SCALE GENOMIC DNA]</scope>
    <source>
        <strain evidence="11">cv. Shandingzi</strain>
        <tissue evidence="10">Leaves</tissue>
    </source>
</reference>
<evidence type="ECO:0000313" key="10">
    <source>
        <dbReference type="EMBL" id="TQD94022.1"/>
    </source>
</evidence>
<dbReference type="SUPFAM" id="SSF52058">
    <property type="entry name" value="L domain-like"/>
    <property type="match status" value="2"/>
</dbReference>
<evidence type="ECO:0000313" key="11">
    <source>
        <dbReference type="Proteomes" id="UP000315295"/>
    </source>
</evidence>
<evidence type="ECO:0000259" key="6">
    <source>
        <dbReference type="Pfam" id="PF00931"/>
    </source>
</evidence>
<sequence>MEAVKAFEVHTFPVEGILNKLALLAAQEFSLFRGFRKELAKFRQSIRAIQEFLGDVTNQPQQDRGMAVRDWLKKLEEVARDADNVFDEINYEDVRSKVELQNQVKKKVLNFLSRSNPILFRQQMAHKIKNINATLADLKSEASFIGLVARRIDSTLSPQGMGNRETVSSFDHDEKIFGREEIVSGIIATLIDSNNQEKYLSVMVIVGMAGLGKTTLAKSIYNDNRYIDKHFETKIWVCVSTTFDVNSILRRILELLNSTNTGLTSQEALLQNLQKELMGKRYILVLDDVWNEDDMLWSNLMSCLSKLNSAHGSVMIVTTRNVKVASITETLPRCDLVNLSVEDCWSILKGEAFPYGCAPLAASIHERIGRAIAEKCAGVPLVAKVLGSMMRSRNSANEWLVIQESKIWELPEGEDRIMPILKLSFDSLKSPYLKQCFACCSMLEKDFEIERDDLVQLWMAQGLLHSHANLEMEDIGNEYFDSLLENSFFQDVIKDGDGFIIKCKMHDLVHDLAELVSKYDGEDKLKIRSKTEISSLIPKSLEKNAEKVSSLFSHSGIPGNILSRFKGLRVLKLSKTYALELPSSIGELRHLRYLDISNTHFRALPRSVGKLYNLQTLRMCDTKHLRIFPRELENLINLRHVYFDKYMEVIPFGIRSFTQLQRLPSFTLDRARTRGIDELGGLNQLKGNLTLRCLEYVRDKEEAKKSNLVGKAYIRGLTFEWGNCGRGRNEHDDDVLEGLQLHPKLEILRIENFMGTKFSSWMISGLLPQNLQEILLYDCRECEQVPTLGHLPHLRHVVFHSMHKLKCVGAEFYGYNYVSSGATTTTRNETVRRVILFPALKTLQMIDCPVLVEWNEAVVAMPTNEKVELVVFPCLEKLTLVSCLELRTAPGHFPSLQKLDVYNVDNFMAIENISSQLTALTSLRLEYLQELTSLPVGILEKNQKLLIRGCPNLTSIPISRSPSLVEYHSSLQELSIVDCPKLRCISIHSLTTLRKLAIERCSLESTNLQSGLEELSLYGCTSLRELRIEECNGFTSILSGLQSCTSLRSFFISKCQSLKRLGRQYPVSLEHLVISGCPNLRAIPSLDNLTSLRYLEIEKCDAITSLPSELSSCISLSHFLVKFCDKIKSMADQDVSSLQSLSCLVIYECLKLQYLPRGLHSLHGLKEMTIGKFWKLDSFPDFEVPSSQIQSLTISGWRKLKSLPDQIQHFTTLTSLEIRSFGRVESLPEWLGDLTSLTQLRIKRCKNLMYFPTVEAMQRITKLHVLEIDACPHLKEACAEESGREWSKISRIPHKRFH</sequence>
<dbReference type="InterPro" id="IPR056789">
    <property type="entry name" value="LRR_R13L1-DRL21"/>
</dbReference>
<keyword evidence="3" id="KW-0547">Nucleotide-binding</keyword>
<accession>A0A540M671</accession>
<evidence type="ECO:0000259" key="9">
    <source>
        <dbReference type="Pfam" id="PF25019"/>
    </source>
</evidence>
<dbReference type="Pfam" id="PF25019">
    <property type="entry name" value="LRR_R13L1-DRL21"/>
    <property type="match status" value="1"/>
</dbReference>
<dbReference type="GO" id="GO:0005524">
    <property type="term" value="F:ATP binding"/>
    <property type="evidence" value="ECO:0007669"/>
    <property type="project" value="UniProtKB-KW"/>
</dbReference>
<evidence type="ECO:0000259" key="8">
    <source>
        <dbReference type="Pfam" id="PF23559"/>
    </source>
</evidence>
<feature type="domain" description="Disease resistance N-terminal" evidence="7">
    <location>
        <begin position="15"/>
        <end position="103"/>
    </location>
</feature>
<dbReference type="PANTHER" id="PTHR36766">
    <property type="entry name" value="PLANT BROAD-SPECTRUM MILDEW RESISTANCE PROTEIN RPW8"/>
    <property type="match status" value="1"/>
</dbReference>
<keyword evidence="1" id="KW-0433">Leucine-rich repeat</keyword>
<organism evidence="10 11">
    <name type="scientific">Malus baccata</name>
    <name type="common">Siberian crab apple</name>
    <name type="synonym">Pyrus baccata</name>
    <dbReference type="NCBI Taxonomy" id="106549"/>
    <lineage>
        <taxon>Eukaryota</taxon>
        <taxon>Viridiplantae</taxon>
        <taxon>Streptophyta</taxon>
        <taxon>Embryophyta</taxon>
        <taxon>Tracheophyta</taxon>
        <taxon>Spermatophyta</taxon>
        <taxon>Magnoliopsida</taxon>
        <taxon>eudicotyledons</taxon>
        <taxon>Gunneridae</taxon>
        <taxon>Pentapetalae</taxon>
        <taxon>rosids</taxon>
        <taxon>fabids</taxon>
        <taxon>Rosales</taxon>
        <taxon>Rosaceae</taxon>
        <taxon>Amygdaloideae</taxon>
        <taxon>Maleae</taxon>
        <taxon>Malus</taxon>
    </lineage>
</organism>
<dbReference type="Gene3D" id="1.20.5.4130">
    <property type="match status" value="1"/>
</dbReference>
<dbReference type="Pfam" id="PF18052">
    <property type="entry name" value="Rx_N"/>
    <property type="match status" value="1"/>
</dbReference>
<gene>
    <name evidence="10" type="ORF">C1H46_020355</name>
</gene>
<feature type="domain" description="NB-ARC" evidence="6">
    <location>
        <begin position="180"/>
        <end position="354"/>
    </location>
</feature>
<keyword evidence="2" id="KW-0677">Repeat</keyword>
<proteinExistence type="predicted"/>
<keyword evidence="11" id="KW-1185">Reference proteome</keyword>
<dbReference type="Proteomes" id="UP000315295">
    <property type="component" value="Unassembled WGS sequence"/>
</dbReference>
<dbReference type="FunFam" id="1.10.10.10:FF:000322">
    <property type="entry name" value="Probable disease resistance protein At1g63360"/>
    <property type="match status" value="1"/>
</dbReference>
<evidence type="ECO:0000256" key="4">
    <source>
        <dbReference type="ARBA" id="ARBA00022821"/>
    </source>
</evidence>
<comment type="caution">
    <text evidence="10">The sequence shown here is derived from an EMBL/GenBank/DDBJ whole genome shotgun (WGS) entry which is preliminary data.</text>
</comment>
<evidence type="ECO:0000256" key="2">
    <source>
        <dbReference type="ARBA" id="ARBA00022737"/>
    </source>
</evidence>
<keyword evidence="5" id="KW-0067">ATP-binding</keyword>
<dbReference type="GO" id="GO:0006952">
    <property type="term" value="P:defense response"/>
    <property type="evidence" value="ECO:0007669"/>
    <property type="project" value="UniProtKB-KW"/>
</dbReference>
<dbReference type="InterPro" id="IPR042197">
    <property type="entry name" value="Apaf_helical"/>
</dbReference>
<dbReference type="GO" id="GO:0051707">
    <property type="term" value="P:response to other organism"/>
    <property type="evidence" value="ECO:0007669"/>
    <property type="project" value="UniProtKB-ARBA"/>
</dbReference>
<protein>
    <recommendedName>
        <fullName evidence="12">AAA+ ATPase domain-containing protein</fullName>
    </recommendedName>
</protein>
<dbReference type="SUPFAM" id="SSF52540">
    <property type="entry name" value="P-loop containing nucleoside triphosphate hydrolases"/>
    <property type="match status" value="1"/>
</dbReference>
<dbReference type="FunFam" id="3.40.50.300:FF:001091">
    <property type="entry name" value="Probable disease resistance protein At1g61300"/>
    <property type="match status" value="1"/>
</dbReference>
<dbReference type="InterPro" id="IPR041118">
    <property type="entry name" value="Rx_N"/>
</dbReference>
<dbReference type="Pfam" id="PF00931">
    <property type="entry name" value="NB-ARC"/>
    <property type="match status" value="1"/>
</dbReference>
<dbReference type="Gene3D" id="1.10.10.10">
    <property type="entry name" value="Winged helix-like DNA-binding domain superfamily/Winged helix DNA-binding domain"/>
    <property type="match status" value="1"/>
</dbReference>
<dbReference type="Pfam" id="PF23559">
    <property type="entry name" value="WHD_DRP"/>
    <property type="match status" value="1"/>
</dbReference>
<dbReference type="Gene3D" id="1.10.8.430">
    <property type="entry name" value="Helical domain of apoptotic protease-activating factors"/>
    <property type="match status" value="1"/>
</dbReference>
<dbReference type="InterPro" id="IPR032675">
    <property type="entry name" value="LRR_dom_sf"/>
</dbReference>
<dbReference type="GO" id="GO:0043531">
    <property type="term" value="F:ADP binding"/>
    <property type="evidence" value="ECO:0007669"/>
    <property type="project" value="InterPro"/>
</dbReference>
<evidence type="ECO:0008006" key="12">
    <source>
        <dbReference type="Google" id="ProtNLM"/>
    </source>
</evidence>
<dbReference type="Gene3D" id="3.40.50.300">
    <property type="entry name" value="P-loop containing nucleotide triphosphate hydrolases"/>
    <property type="match status" value="1"/>
</dbReference>
<dbReference type="InterPro" id="IPR036388">
    <property type="entry name" value="WH-like_DNA-bd_sf"/>
</dbReference>
<keyword evidence="4" id="KW-0611">Plant defense</keyword>
<evidence type="ECO:0000256" key="1">
    <source>
        <dbReference type="ARBA" id="ARBA00022614"/>
    </source>
</evidence>
<dbReference type="PANTHER" id="PTHR36766:SF70">
    <property type="entry name" value="DISEASE RESISTANCE PROTEIN RGA4"/>
    <property type="match status" value="1"/>
</dbReference>
<dbReference type="EMBL" id="VIEB01000351">
    <property type="protein sequence ID" value="TQD94022.1"/>
    <property type="molecule type" value="Genomic_DNA"/>
</dbReference>
<evidence type="ECO:0000256" key="5">
    <source>
        <dbReference type="ARBA" id="ARBA00022840"/>
    </source>
</evidence>
<feature type="domain" description="R13L1/DRL21-like LRR repeat region" evidence="9">
    <location>
        <begin position="676"/>
        <end position="802"/>
    </location>
</feature>
<evidence type="ECO:0000259" key="7">
    <source>
        <dbReference type="Pfam" id="PF18052"/>
    </source>
</evidence>
<dbReference type="PRINTS" id="PR00364">
    <property type="entry name" value="DISEASERSIST"/>
</dbReference>
<dbReference type="InterPro" id="IPR002182">
    <property type="entry name" value="NB-ARC"/>
</dbReference>
<dbReference type="InterPro" id="IPR027417">
    <property type="entry name" value="P-loop_NTPase"/>
</dbReference>
<feature type="domain" description="Disease resistance protein winged helix" evidence="8">
    <location>
        <begin position="444"/>
        <end position="513"/>
    </location>
</feature>
<dbReference type="InterPro" id="IPR058922">
    <property type="entry name" value="WHD_DRP"/>
</dbReference>